<feature type="non-terminal residue" evidence="2">
    <location>
        <position position="177"/>
    </location>
</feature>
<dbReference type="AlphaFoldDB" id="A0A1D2A1C4"/>
<dbReference type="EMBL" id="GDKF01005622">
    <property type="protein sequence ID" value="JAT73000.1"/>
    <property type="molecule type" value="Transcribed_RNA"/>
</dbReference>
<accession>A0A1D2A1C4</accession>
<feature type="compositionally biased region" description="Low complexity" evidence="1">
    <location>
        <begin position="44"/>
        <end position="57"/>
    </location>
</feature>
<gene>
    <name evidence="2" type="ORF">g.63405</name>
</gene>
<feature type="compositionally biased region" description="Polar residues" evidence="1">
    <location>
        <begin position="76"/>
        <end position="112"/>
    </location>
</feature>
<evidence type="ECO:0000256" key="1">
    <source>
        <dbReference type="SAM" id="MobiDB-lite"/>
    </source>
</evidence>
<evidence type="ECO:0000313" key="2">
    <source>
        <dbReference type="EMBL" id="JAT73000.1"/>
    </source>
</evidence>
<protein>
    <submittedName>
        <fullName evidence="2">Uncharacterized protein</fullName>
    </submittedName>
</protein>
<proteinExistence type="predicted"/>
<feature type="region of interest" description="Disordered" evidence="1">
    <location>
        <begin position="72"/>
        <end position="112"/>
    </location>
</feature>
<organism evidence="2">
    <name type="scientific">Auxenochlorella protothecoides</name>
    <name type="common">Green microalga</name>
    <name type="synonym">Chlorella protothecoides</name>
    <dbReference type="NCBI Taxonomy" id="3075"/>
    <lineage>
        <taxon>Eukaryota</taxon>
        <taxon>Viridiplantae</taxon>
        <taxon>Chlorophyta</taxon>
        <taxon>core chlorophytes</taxon>
        <taxon>Trebouxiophyceae</taxon>
        <taxon>Chlorellales</taxon>
        <taxon>Chlorellaceae</taxon>
        <taxon>Auxenochlorella</taxon>
    </lineage>
</organism>
<name>A0A1D2A1C4_AUXPR</name>
<feature type="region of interest" description="Disordered" evidence="1">
    <location>
        <begin position="1"/>
        <end position="60"/>
    </location>
</feature>
<reference evidence="2" key="1">
    <citation type="submission" date="2015-08" db="EMBL/GenBank/DDBJ databases">
        <authorList>
            <person name="Babu N.S."/>
            <person name="Beckwith C.J."/>
            <person name="Beseler K.G."/>
            <person name="Brison A."/>
            <person name="Carone J.V."/>
            <person name="Caskin T.P."/>
            <person name="Diamond M."/>
            <person name="Durham M.E."/>
            <person name="Foxe J.M."/>
            <person name="Go M."/>
            <person name="Henderson B.A."/>
            <person name="Jones I.B."/>
            <person name="McGettigan J.A."/>
            <person name="Micheletti S.J."/>
            <person name="Nasrallah M.E."/>
            <person name="Ortiz D."/>
            <person name="Piller C.R."/>
            <person name="Privatt S.R."/>
            <person name="Schneider S.L."/>
            <person name="Sharp S."/>
            <person name="Smith T.C."/>
            <person name="Stanton J.D."/>
            <person name="Ullery H.E."/>
            <person name="Wilson R.J."/>
            <person name="Serrano M.G."/>
            <person name="Buck G."/>
            <person name="Lee V."/>
            <person name="Wang Y."/>
            <person name="Carvalho R."/>
            <person name="Voegtly L."/>
            <person name="Shi R."/>
            <person name="Duckworth R."/>
            <person name="Johnson A."/>
            <person name="Loviza R."/>
            <person name="Walstead R."/>
            <person name="Shah Z."/>
            <person name="Kiflezghi M."/>
            <person name="Wade K."/>
            <person name="Ball S.L."/>
            <person name="Bradley K.W."/>
            <person name="Asai D.J."/>
            <person name="Bowman C.A."/>
            <person name="Russell D.A."/>
            <person name="Pope W.H."/>
            <person name="Jacobs-Sera D."/>
            <person name="Hendrix R.W."/>
            <person name="Hatfull G.F."/>
        </authorList>
    </citation>
    <scope>NUCLEOTIDE SEQUENCE</scope>
</reference>
<sequence length="177" mass="17766">MSEISKADEIAVTSPPLGVPTEGSQTLPADHGLPSSLFLPVGPSPAASAAGTPRTGSLAGSIDLLGPSTYAGSPAPSLTGQVHLPGTQSFDASMRQNPSPSLTPHGYGNTSTAQQAFRGAQGAPQGNGVYTNQAAALQQHILQQQQQQQTAGGPAQSMTALSHAMATQLLSLQAGMA</sequence>